<evidence type="ECO:0000313" key="4">
    <source>
        <dbReference type="Proteomes" id="UP000638918"/>
    </source>
</evidence>
<dbReference type="InterPro" id="IPR016162">
    <property type="entry name" value="Ald_DH_N"/>
</dbReference>
<dbReference type="InterPro" id="IPR015590">
    <property type="entry name" value="Aldehyde_DH_dom"/>
</dbReference>
<accession>A0ABR8QWN5</accession>
<sequence>MAVEAISINPATGKELGRYPFMTADQIEAAVANAEEGSGIWAGLPIESRMAALRQLGEVLSRRREDLARTISLEMGKPVTAAVAEVVKCAHLCAWYADHAPALLADEAPDVGDEQAVVRYLPLGVILAVMPWNFPIWQVLRAAVPVMTSGNGFILKHAENVQGCARALEACFAEAGVPRGAFVVINADRAAVSGLLADARIAGLTVTAGVAAGSALAAEAGRNLKKSLLELGGSDPYIVLADADLDAAVATAIAARFQNCGQVCIAAKRIIVERSVAKAFIERFVEAASRLKVGDPLDPATQMGPLSRRRLRAELHDQITRSLNMGARLLLGGALPDGPGAYYPPTVLVGVPQDAPVLREETFGPVAPILIAEDADEAVRIANDSDFGLSASLWSRDIDRARSLAARIQTGAVFINGMSASDPRVPIGGIKKSGYGRELSHFGVKEFTNAQLVWVKGDGR</sequence>
<dbReference type="EMBL" id="JACSQU010000001">
    <property type="protein sequence ID" value="MBD7939955.1"/>
    <property type="molecule type" value="Genomic_DNA"/>
</dbReference>
<proteinExistence type="predicted"/>
<comment type="caution">
    <text evidence="3">The sequence shown here is derived from an EMBL/GenBank/DDBJ whole genome shotgun (WGS) entry which is preliminary data.</text>
</comment>
<feature type="domain" description="Aldehyde dehydrogenase" evidence="2">
    <location>
        <begin position="7"/>
        <end position="452"/>
    </location>
</feature>
<evidence type="ECO:0000313" key="3">
    <source>
        <dbReference type="EMBL" id="MBD7939955.1"/>
    </source>
</evidence>
<dbReference type="InterPro" id="IPR016161">
    <property type="entry name" value="Ald_DH/histidinol_DH"/>
</dbReference>
<gene>
    <name evidence="3" type="ORF">H9656_00940</name>
</gene>
<dbReference type="PANTHER" id="PTHR43217">
    <property type="entry name" value="SUCCINATE SEMIALDEHYDE DEHYDROGENASE [NAD(P)+] SAD"/>
    <property type="match status" value="1"/>
</dbReference>
<dbReference type="Gene3D" id="3.40.309.10">
    <property type="entry name" value="Aldehyde Dehydrogenase, Chain A, domain 2"/>
    <property type="match status" value="1"/>
</dbReference>
<dbReference type="InterPro" id="IPR016160">
    <property type="entry name" value="Ald_DH_CS_CYS"/>
</dbReference>
<organism evidence="3 4">
    <name type="scientific">Brevundimonas guildfordensis</name>
    <dbReference type="NCBI Taxonomy" id="2762241"/>
    <lineage>
        <taxon>Bacteria</taxon>
        <taxon>Pseudomonadati</taxon>
        <taxon>Pseudomonadota</taxon>
        <taxon>Alphaproteobacteria</taxon>
        <taxon>Caulobacterales</taxon>
        <taxon>Caulobacteraceae</taxon>
        <taxon>Brevundimonas</taxon>
    </lineage>
</organism>
<dbReference type="InterPro" id="IPR016163">
    <property type="entry name" value="Ald_DH_C"/>
</dbReference>
<dbReference type="PANTHER" id="PTHR43217:SF1">
    <property type="entry name" value="SUCCINATE SEMIALDEHYDE DEHYDROGENASE [NAD(P)+] SAD"/>
    <property type="match status" value="1"/>
</dbReference>
<dbReference type="SUPFAM" id="SSF53720">
    <property type="entry name" value="ALDH-like"/>
    <property type="match status" value="1"/>
</dbReference>
<keyword evidence="1" id="KW-0560">Oxidoreductase</keyword>
<dbReference type="RefSeq" id="WP_191742444.1">
    <property type="nucleotide sequence ID" value="NZ_JACSQU010000001.1"/>
</dbReference>
<protein>
    <submittedName>
        <fullName evidence="3">Aldehyde dehydrogenase family protein</fullName>
    </submittedName>
</protein>
<name>A0ABR8QWN5_9CAUL</name>
<dbReference type="Proteomes" id="UP000638918">
    <property type="component" value="Unassembled WGS sequence"/>
</dbReference>
<evidence type="ECO:0000256" key="1">
    <source>
        <dbReference type="ARBA" id="ARBA00023002"/>
    </source>
</evidence>
<evidence type="ECO:0000259" key="2">
    <source>
        <dbReference type="Pfam" id="PF00171"/>
    </source>
</evidence>
<dbReference type="InterPro" id="IPR047110">
    <property type="entry name" value="GABD/Sad-like"/>
</dbReference>
<dbReference type="PROSITE" id="PS00070">
    <property type="entry name" value="ALDEHYDE_DEHYDR_CYS"/>
    <property type="match status" value="1"/>
</dbReference>
<dbReference type="Gene3D" id="3.40.605.10">
    <property type="entry name" value="Aldehyde Dehydrogenase, Chain A, domain 1"/>
    <property type="match status" value="1"/>
</dbReference>
<keyword evidence="4" id="KW-1185">Reference proteome</keyword>
<reference evidence="3 4" key="1">
    <citation type="submission" date="2020-08" db="EMBL/GenBank/DDBJ databases">
        <title>A Genomic Blueprint of the Chicken Gut Microbiome.</title>
        <authorList>
            <person name="Gilroy R."/>
            <person name="Ravi A."/>
            <person name="Getino M."/>
            <person name="Pursley I."/>
            <person name="Horton D.L."/>
            <person name="Alikhan N.-F."/>
            <person name="Baker D."/>
            <person name="Gharbi K."/>
            <person name="Hall N."/>
            <person name="Watson M."/>
            <person name="Adriaenssens E.M."/>
            <person name="Foster-Nyarko E."/>
            <person name="Jarju S."/>
            <person name="Secka A."/>
            <person name="Antonio M."/>
            <person name="Oren A."/>
            <person name="Chaudhuri R."/>
            <person name="La Ragione R.M."/>
            <person name="Hildebrand F."/>
            <person name="Pallen M.J."/>
        </authorList>
    </citation>
    <scope>NUCLEOTIDE SEQUENCE [LARGE SCALE GENOMIC DNA]</scope>
    <source>
        <strain evidence="3 4">Sa3CVA3</strain>
    </source>
</reference>
<dbReference type="Pfam" id="PF00171">
    <property type="entry name" value="Aldedh"/>
    <property type="match status" value="1"/>
</dbReference>